<comment type="caution">
    <text evidence="11">The sequence shown here is derived from an EMBL/GenBank/DDBJ whole genome shotgun (WGS) entry which is preliminary data.</text>
</comment>
<dbReference type="InterPro" id="IPR032456">
    <property type="entry name" value="Peptidase_M48_N"/>
</dbReference>
<keyword evidence="5 6" id="KW-0482">Metalloprotease</keyword>
<comment type="cofactor">
    <cofactor evidence="6">
        <name>Zn(2+)</name>
        <dbReference type="ChEBI" id="CHEBI:29105"/>
    </cofactor>
    <text evidence="6">Binds 1 zinc ion per subunit.</text>
</comment>
<keyword evidence="2" id="KW-0479">Metal-binding</keyword>
<dbReference type="InterPro" id="IPR001915">
    <property type="entry name" value="Peptidase_M48"/>
</dbReference>
<feature type="domain" description="CAAX prenyl protease 1 N-terminal" evidence="10">
    <location>
        <begin position="44"/>
        <end position="200"/>
    </location>
</feature>
<keyword evidence="1 6" id="KW-0645">Protease</keyword>
<keyword evidence="7" id="KW-1133">Transmembrane helix</keyword>
<feature type="transmembrane region" description="Helical" evidence="7">
    <location>
        <begin position="99"/>
        <end position="118"/>
    </location>
</feature>
<keyword evidence="3 6" id="KW-0378">Hydrolase</keyword>
<evidence type="ECO:0000259" key="9">
    <source>
        <dbReference type="Pfam" id="PF01435"/>
    </source>
</evidence>
<protein>
    <submittedName>
        <fullName evidence="11">M48 family metallopeptidase</fullName>
    </submittedName>
</protein>
<evidence type="ECO:0000256" key="8">
    <source>
        <dbReference type="SAM" id="SignalP"/>
    </source>
</evidence>
<dbReference type="CDD" id="cd07343">
    <property type="entry name" value="M48A_Zmpste24p_like"/>
    <property type="match status" value="1"/>
</dbReference>
<dbReference type="Gene3D" id="3.30.2010.10">
    <property type="entry name" value="Metalloproteases ('zincins'), catalytic domain"/>
    <property type="match status" value="1"/>
</dbReference>
<keyword evidence="4 6" id="KW-0862">Zinc</keyword>
<keyword evidence="7" id="KW-0812">Transmembrane</keyword>
<evidence type="ECO:0000256" key="5">
    <source>
        <dbReference type="ARBA" id="ARBA00023049"/>
    </source>
</evidence>
<dbReference type="Pfam" id="PF16491">
    <property type="entry name" value="Peptidase_M48_N"/>
    <property type="match status" value="1"/>
</dbReference>
<organism evidence="11 12">
    <name type="scientific">Sphingoaurantiacus capsulatus</name>
    <dbReference type="NCBI Taxonomy" id="1771310"/>
    <lineage>
        <taxon>Bacteria</taxon>
        <taxon>Pseudomonadati</taxon>
        <taxon>Pseudomonadota</taxon>
        <taxon>Alphaproteobacteria</taxon>
        <taxon>Sphingomonadales</taxon>
        <taxon>Sphingosinicellaceae</taxon>
        <taxon>Sphingoaurantiacus</taxon>
    </lineage>
</organism>
<keyword evidence="12" id="KW-1185">Reference proteome</keyword>
<name>A0ABV7XC51_9SPHN</name>
<feature type="chain" id="PRO_5046398572" evidence="8">
    <location>
        <begin position="22"/>
        <end position="420"/>
    </location>
</feature>
<accession>A0ABV7XC51</accession>
<evidence type="ECO:0000256" key="4">
    <source>
        <dbReference type="ARBA" id="ARBA00022833"/>
    </source>
</evidence>
<sequence>MRKLGLGLAAAALCAAVPVMAQETAPAFDAEAATQAYMATLSGAARAKSDAYFEGGYWLILWGAVVSIVTNLIFLRLGWSARLSAWAGRRTQRPFLRSLLWAAPYILIISLMTLPWSWYQEYYREHQYGLSNQSFGAWFSEGTMGLAISIVVMSLLIGGLLALVRRYRENWWGIGAAATLVFVAILLMVAPVSIAPLFNKYSPMEAGPLREQILSMARANTVPADNVYVVDQSRQTTRISANVSGLGPTIRISLNDNLLNQGTPAEVRAVMGHELGHYVLNHSFSLLLGFGVIILLAYLSVAKLVPVLLRKWGGRWGVTEVTDPAAVPAAFIVLAVYFMLATPFTNSLTRMHEQEADVFGLAAARAPDGFAKVAMKLSTYRKIEPSTWEEIIFFDHPSGHTRVSTAMKWKAENIGAADIE</sequence>
<feature type="domain" description="Peptidase M48" evidence="9">
    <location>
        <begin position="205"/>
        <end position="409"/>
    </location>
</feature>
<evidence type="ECO:0000256" key="2">
    <source>
        <dbReference type="ARBA" id="ARBA00022723"/>
    </source>
</evidence>
<gene>
    <name evidence="11" type="ORF">ACFOMD_09620</name>
</gene>
<keyword evidence="8" id="KW-0732">Signal</keyword>
<dbReference type="EMBL" id="JBHRXV010000008">
    <property type="protein sequence ID" value="MFC3712828.1"/>
    <property type="molecule type" value="Genomic_DNA"/>
</dbReference>
<keyword evidence="7" id="KW-0472">Membrane</keyword>
<dbReference type="Proteomes" id="UP001595615">
    <property type="component" value="Unassembled WGS sequence"/>
</dbReference>
<feature type="signal peptide" evidence="8">
    <location>
        <begin position="1"/>
        <end position="21"/>
    </location>
</feature>
<feature type="transmembrane region" description="Helical" evidence="7">
    <location>
        <begin position="171"/>
        <end position="194"/>
    </location>
</feature>
<feature type="transmembrane region" description="Helical" evidence="7">
    <location>
        <begin position="138"/>
        <end position="164"/>
    </location>
</feature>
<dbReference type="RefSeq" id="WP_380860479.1">
    <property type="nucleotide sequence ID" value="NZ_JBHRXV010000008.1"/>
</dbReference>
<evidence type="ECO:0000259" key="10">
    <source>
        <dbReference type="Pfam" id="PF16491"/>
    </source>
</evidence>
<evidence type="ECO:0000256" key="1">
    <source>
        <dbReference type="ARBA" id="ARBA00022670"/>
    </source>
</evidence>
<feature type="transmembrane region" description="Helical" evidence="7">
    <location>
        <begin position="284"/>
        <end position="309"/>
    </location>
</feature>
<feature type="transmembrane region" description="Helical" evidence="7">
    <location>
        <begin position="321"/>
        <end position="340"/>
    </location>
</feature>
<dbReference type="PANTHER" id="PTHR10120">
    <property type="entry name" value="CAAX PRENYL PROTEASE 1"/>
    <property type="match status" value="1"/>
</dbReference>
<evidence type="ECO:0000313" key="11">
    <source>
        <dbReference type="EMBL" id="MFC3712828.1"/>
    </source>
</evidence>
<evidence type="ECO:0000313" key="12">
    <source>
        <dbReference type="Proteomes" id="UP001595615"/>
    </source>
</evidence>
<dbReference type="Pfam" id="PF01435">
    <property type="entry name" value="Peptidase_M48"/>
    <property type="match status" value="1"/>
</dbReference>
<evidence type="ECO:0000256" key="6">
    <source>
        <dbReference type="RuleBase" id="RU003983"/>
    </source>
</evidence>
<feature type="transmembrane region" description="Helical" evidence="7">
    <location>
        <begin position="56"/>
        <end position="79"/>
    </location>
</feature>
<evidence type="ECO:0000256" key="7">
    <source>
        <dbReference type="SAM" id="Phobius"/>
    </source>
</evidence>
<evidence type="ECO:0000256" key="3">
    <source>
        <dbReference type="ARBA" id="ARBA00022801"/>
    </source>
</evidence>
<proteinExistence type="inferred from homology"/>
<dbReference type="InterPro" id="IPR027057">
    <property type="entry name" value="CAXX_Prtase_1"/>
</dbReference>
<reference evidence="12" key="1">
    <citation type="journal article" date="2019" name="Int. J. Syst. Evol. Microbiol.">
        <title>The Global Catalogue of Microorganisms (GCM) 10K type strain sequencing project: providing services to taxonomists for standard genome sequencing and annotation.</title>
        <authorList>
            <consortium name="The Broad Institute Genomics Platform"/>
            <consortium name="The Broad Institute Genome Sequencing Center for Infectious Disease"/>
            <person name="Wu L."/>
            <person name="Ma J."/>
        </authorList>
    </citation>
    <scope>NUCLEOTIDE SEQUENCE [LARGE SCALE GENOMIC DNA]</scope>
    <source>
        <strain evidence="12">KCTC 42644</strain>
    </source>
</reference>
<comment type="similarity">
    <text evidence="6">Belongs to the peptidase M48 family.</text>
</comment>